<reference evidence="1" key="1">
    <citation type="submission" date="2020-05" db="EMBL/GenBank/DDBJ databases">
        <authorList>
            <person name="Chiriac C."/>
            <person name="Salcher M."/>
            <person name="Ghai R."/>
            <person name="Kavagutti S V."/>
        </authorList>
    </citation>
    <scope>NUCLEOTIDE SEQUENCE</scope>
</reference>
<dbReference type="EMBL" id="CAEZWO010000031">
    <property type="protein sequence ID" value="CAB4656435.1"/>
    <property type="molecule type" value="Genomic_DNA"/>
</dbReference>
<accession>A0A6J6L840</accession>
<dbReference type="AlphaFoldDB" id="A0A6J6L840"/>
<gene>
    <name evidence="1" type="ORF">UFOPK2254_00461</name>
    <name evidence="2" type="ORF">UFOPK2907_00569</name>
</gene>
<proteinExistence type="predicted"/>
<evidence type="ECO:0000313" key="1">
    <source>
        <dbReference type="EMBL" id="CAB4656435.1"/>
    </source>
</evidence>
<sequence>MKVVTVEVSSYVESAAFTKLMTQVPVEVAVTLSGFDELFSEQSAAVLDGSIE</sequence>
<evidence type="ECO:0000313" key="2">
    <source>
        <dbReference type="EMBL" id="CAB4771331.1"/>
    </source>
</evidence>
<organism evidence="1">
    <name type="scientific">freshwater metagenome</name>
    <dbReference type="NCBI Taxonomy" id="449393"/>
    <lineage>
        <taxon>unclassified sequences</taxon>
        <taxon>metagenomes</taxon>
        <taxon>ecological metagenomes</taxon>
    </lineage>
</organism>
<dbReference type="EMBL" id="CAEZZR010000040">
    <property type="protein sequence ID" value="CAB4771331.1"/>
    <property type="molecule type" value="Genomic_DNA"/>
</dbReference>
<protein>
    <submittedName>
        <fullName evidence="1">Unannotated protein</fullName>
    </submittedName>
</protein>
<name>A0A6J6L840_9ZZZZ</name>